<organism evidence="2 3">
    <name type="scientific">Botryobasidium botryosum (strain FD-172 SS1)</name>
    <dbReference type="NCBI Taxonomy" id="930990"/>
    <lineage>
        <taxon>Eukaryota</taxon>
        <taxon>Fungi</taxon>
        <taxon>Dikarya</taxon>
        <taxon>Basidiomycota</taxon>
        <taxon>Agaricomycotina</taxon>
        <taxon>Agaricomycetes</taxon>
        <taxon>Cantharellales</taxon>
        <taxon>Botryobasidiaceae</taxon>
        <taxon>Botryobasidium</taxon>
    </lineage>
</organism>
<name>A0A067MQN2_BOTB1</name>
<dbReference type="InterPro" id="IPR035979">
    <property type="entry name" value="RBD_domain_sf"/>
</dbReference>
<dbReference type="InParanoid" id="A0A067MQN2"/>
<evidence type="ECO:0000313" key="2">
    <source>
        <dbReference type="EMBL" id="KDQ18058.1"/>
    </source>
</evidence>
<proteinExistence type="predicted"/>
<evidence type="ECO:0008006" key="4">
    <source>
        <dbReference type="Google" id="ProtNLM"/>
    </source>
</evidence>
<protein>
    <recommendedName>
        <fullName evidence="4">RRM domain-containing protein</fullName>
    </recommendedName>
</protein>
<dbReference type="EMBL" id="KL198022">
    <property type="protein sequence ID" value="KDQ18058.1"/>
    <property type="molecule type" value="Genomic_DNA"/>
</dbReference>
<reference evidence="3" key="1">
    <citation type="journal article" date="2014" name="Proc. Natl. Acad. Sci. U.S.A.">
        <title>Extensive sampling of basidiomycete genomes demonstrates inadequacy of the white-rot/brown-rot paradigm for wood decay fungi.</title>
        <authorList>
            <person name="Riley R."/>
            <person name="Salamov A.A."/>
            <person name="Brown D.W."/>
            <person name="Nagy L.G."/>
            <person name="Floudas D."/>
            <person name="Held B.W."/>
            <person name="Levasseur A."/>
            <person name="Lombard V."/>
            <person name="Morin E."/>
            <person name="Otillar R."/>
            <person name="Lindquist E.A."/>
            <person name="Sun H."/>
            <person name="LaButti K.M."/>
            <person name="Schmutz J."/>
            <person name="Jabbour D."/>
            <person name="Luo H."/>
            <person name="Baker S.E."/>
            <person name="Pisabarro A.G."/>
            <person name="Walton J.D."/>
            <person name="Blanchette R.A."/>
            <person name="Henrissat B."/>
            <person name="Martin F."/>
            <person name="Cullen D."/>
            <person name="Hibbett D.S."/>
            <person name="Grigoriev I.V."/>
        </authorList>
    </citation>
    <scope>NUCLEOTIDE SEQUENCE [LARGE SCALE GENOMIC DNA]</scope>
    <source>
        <strain evidence="3">FD-172 SS1</strain>
    </source>
</reference>
<evidence type="ECO:0000256" key="1">
    <source>
        <dbReference type="SAM" id="MobiDB-lite"/>
    </source>
</evidence>
<dbReference type="SUPFAM" id="SSF54928">
    <property type="entry name" value="RNA-binding domain, RBD"/>
    <property type="match status" value="1"/>
</dbReference>
<keyword evidence="3" id="KW-1185">Reference proteome</keyword>
<feature type="region of interest" description="Disordered" evidence="1">
    <location>
        <begin position="181"/>
        <end position="208"/>
    </location>
</feature>
<sequence>MIINYHALHALAFSFRPRRRRRRRRGRGRPPLYARSLTQILMANTIGIPAVGVTCKPLKTAPFTNSELHQAFGSCGTIVAIYRGTSRDLRPHVIVEFRNPGEAMAASRVVHEDWNISVLRPHNPIYSTYARSKETSSMLMPTPVAPTLASSSNALATPSPTPVVLSSCPATFPPAFATAANANAKPPSTGTHFRDIQRPGPFPAGSSSIAAPAATSYINPHK</sequence>
<gene>
    <name evidence="2" type="ORF">BOTBODRAFT_548277</name>
</gene>
<dbReference type="Proteomes" id="UP000027195">
    <property type="component" value="Unassembled WGS sequence"/>
</dbReference>
<dbReference type="HOGENOM" id="CLU_1245174_0_0_1"/>
<accession>A0A067MQN2</accession>
<dbReference type="GO" id="GO:0003676">
    <property type="term" value="F:nucleic acid binding"/>
    <property type="evidence" value="ECO:0007669"/>
    <property type="project" value="InterPro"/>
</dbReference>
<dbReference type="AlphaFoldDB" id="A0A067MQN2"/>
<evidence type="ECO:0000313" key="3">
    <source>
        <dbReference type="Proteomes" id="UP000027195"/>
    </source>
</evidence>